<name>A0AAW0IAQ4_QUESU</name>
<organism evidence="1 2">
    <name type="scientific">Quercus suber</name>
    <name type="common">Cork oak</name>
    <dbReference type="NCBI Taxonomy" id="58331"/>
    <lineage>
        <taxon>Eukaryota</taxon>
        <taxon>Viridiplantae</taxon>
        <taxon>Streptophyta</taxon>
        <taxon>Embryophyta</taxon>
        <taxon>Tracheophyta</taxon>
        <taxon>Spermatophyta</taxon>
        <taxon>Magnoliopsida</taxon>
        <taxon>eudicotyledons</taxon>
        <taxon>Gunneridae</taxon>
        <taxon>Pentapetalae</taxon>
        <taxon>rosids</taxon>
        <taxon>fabids</taxon>
        <taxon>Fagales</taxon>
        <taxon>Fagaceae</taxon>
        <taxon>Quercus</taxon>
    </lineage>
</organism>
<dbReference type="EMBL" id="PKMF04001774">
    <property type="protein sequence ID" value="KAK7811515.1"/>
    <property type="molecule type" value="Genomic_DNA"/>
</dbReference>
<dbReference type="Proteomes" id="UP000237347">
    <property type="component" value="Unassembled WGS sequence"/>
</dbReference>
<evidence type="ECO:0000313" key="2">
    <source>
        <dbReference type="Proteomes" id="UP000237347"/>
    </source>
</evidence>
<reference evidence="1 2" key="1">
    <citation type="journal article" date="2018" name="Sci. Data">
        <title>The draft genome sequence of cork oak.</title>
        <authorList>
            <person name="Ramos A.M."/>
            <person name="Usie A."/>
            <person name="Barbosa P."/>
            <person name="Barros P.M."/>
            <person name="Capote T."/>
            <person name="Chaves I."/>
            <person name="Simoes F."/>
            <person name="Abreu I."/>
            <person name="Carrasquinho I."/>
            <person name="Faro C."/>
            <person name="Guimaraes J.B."/>
            <person name="Mendonca D."/>
            <person name="Nobrega F."/>
            <person name="Rodrigues L."/>
            <person name="Saibo N.J.M."/>
            <person name="Varela M.C."/>
            <person name="Egas C."/>
            <person name="Matos J."/>
            <person name="Miguel C.M."/>
            <person name="Oliveira M.M."/>
            <person name="Ricardo C.P."/>
            <person name="Goncalves S."/>
        </authorList>
    </citation>
    <scope>NUCLEOTIDE SEQUENCE [LARGE SCALE GENOMIC DNA]</scope>
    <source>
        <strain evidence="2">cv. HL8</strain>
    </source>
</reference>
<evidence type="ECO:0000313" key="1">
    <source>
        <dbReference type="EMBL" id="KAK7811515.1"/>
    </source>
</evidence>
<comment type="caution">
    <text evidence="1">The sequence shown here is derived from an EMBL/GenBank/DDBJ whole genome shotgun (WGS) entry which is preliminary data.</text>
</comment>
<keyword evidence="2" id="KW-1185">Reference proteome</keyword>
<dbReference type="AlphaFoldDB" id="A0AAW0IAQ4"/>
<gene>
    <name evidence="1" type="ORF">CFP56_010395</name>
</gene>
<proteinExistence type="predicted"/>
<protein>
    <submittedName>
        <fullName evidence="1">Uncharacterized protein</fullName>
    </submittedName>
</protein>
<sequence>MRFKCVSKACHTLISSHQFAKSHF</sequence>
<accession>A0AAW0IAQ4</accession>